<proteinExistence type="inferred from homology"/>
<dbReference type="PATRIC" id="fig|1637645.4.peg.794"/>
<dbReference type="InterPro" id="IPR004089">
    <property type="entry name" value="MCPsignal_dom"/>
</dbReference>
<evidence type="ECO:0000256" key="1">
    <source>
        <dbReference type="ARBA" id="ARBA00023224"/>
    </source>
</evidence>
<evidence type="ECO:0000256" key="3">
    <source>
        <dbReference type="PROSITE-ProRule" id="PRU00284"/>
    </source>
</evidence>
<evidence type="ECO:0000256" key="2">
    <source>
        <dbReference type="ARBA" id="ARBA00029447"/>
    </source>
</evidence>
<dbReference type="AlphaFoldDB" id="A0A0F5YMH2"/>
<dbReference type="EMBL" id="LATL02000045">
    <property type="protein sequence ID" value="KKD39385.1"/>
    <property type="molecule type" value="Genomic_DNA"/>
</dbReference>
<dbReference type="PROSITE" id="PS50111">
    <property type="entry name" value="CHEMOTAXIS_TRANSDUC_2"/>
    <property type="match status" value="1"/>
</dbReference>
<keyword evidence="5" id="KW-0472">Membrane</keyword>
<dbReference type="RefSeq" id="WP_046277204.1">
    <property type="nucleotide sequence ID" value="NZ_LATL02000045.1"/>
</dbReference>
<comment type="caution">
    <text evidence="7">The sequence shown here is derived from an EMBL/GenBank/DDBJ whole genome shotgun (WGS) entry which is preliminary data.</text>
</comment>
<feature type="coiled-coil region" evidence="4">
    <location>
        <begin position="288"/>
        <end position="315"/>
    </location>
</feature>
<dbReference type="Gene3D" id="1.10.287.950">
    <property type="entry name" value="Methyl-accepting chemotaxis protein"/>
    <property type="match status" value="1"/>
</dbReference>
<feature type="domain" description="Methyl-accepting transducer" evidence="6">
    <location>
        <begin position="217"/>
        <end position="453"/>
    </location>
</feature>
<feature type="transmembrane region" description="Helical" evidence="5">
    <location>
        <begin position="12"/>
        <end position="30"/>
    </location>
</feature>
<accession>A0A0F5YMH2</accession>
<dbReference type="Pfam" id="PF00015">
    <property type="entry name" value="MCPsignal"/>
    <property type="match status" value="1"/>
</dbReference>
<reference evidence="7 8" key="1">
    <citation type="submission" date="2015-06" db="EMBL/GenBank/DDBJ databases">
        <title>Draft genome assembly of filamentous brackish cyanobacterium Limnoraphis robusta strain CS-951.</title>
        <authorList>
            <person name="Willis A."/>
            <person name="Parks M."/>
            <person name="Burford M.A."/>
        </authorList>
    </citation>
    <scope>NUCLEOTIDE SEQUENCE [LARGE SCALE GENOMIC DNA]</scope>
    <source>
        <strain evidence="7 8">CS-951</strain>
    </source>
</reference>
<keyword evidence="1 3" id="KW-0807">Transducer</keyword>
<dbReference type="PANTHER" id="PTHR32089">
    <property type="entry name" value="METHYL-ACCEPTING CHEMOTAXIS PROTEIN MCPB"/>
    <property type="match status" value="1"/>
</dbReference>
<comment type="similarity">
    <text evidence="2">Belongs to the methyl-accepting chemotaxis (MCP) protein family.</text>
</comment>
<keyword evidence="5" id="KW-0812">Transmembrane</keyword>
<dbReference type="GO" id="GO:0004888">
    <property type="term" value="F:transmembrane signaling receptor activity"/>
    <property type="evidence" value="ECO:0007669"/>
    <property type="project" value="InterPro"/>
</dbReference>
<dbReference type="OrthoDB" id="457060at2"/>
<sequence>MNIKLSTKLYWGFFVAPAILLLVISFYSIVSFSRMNQQVVTLYDDRIVPLKELKLVSDAYAVLVVDAVNKADQEIISLNAALESIDEAQQKIKLHWQSYRQTNLTSEEQQIAREVESLFVPVNLRITQLKQALETDDISQLDAYNGQLYTVIDPLTEKIQQLINLQLDVAAQERTKAQSVYSKTLLLFGLITLGSLVVASPIGYSFSQSITKTLKKTLQVVSESSIDIAIAAEQQERTASQQAVAINEITTTMNELSSSSKSTAEQAEFSVSDAKQALNLTENGSQAVEKNQEAMKNLRDKVDDIAQQIIRLSEQTNQIGKISKLVSDLANQTNMLAFNAAVEAIRAGEHGKGFAVVAAEIRKLSDESQKSAQRINTLVTDIHNAINSTVLVTEEGSKTVVYGVEIAQKTASALMGISDAVNNVVLSHQQIYLNTQEQAIAIAQVLEAMNSINQGTNETANGLKITKTGLHKLNQLVFELQSSI</sequence>
<evidence type="ECO:0000256" key="4">
    <source>
        <dbReference type="SAM" id="Coils"/>
    </source>
</evidence>
<dbReference type="PANTHER" id="PTHR32089:SF112">
    <property type="entry name" value="LYSOZYME-LIKE PROTEIN-RELATED"/>
    <property type="match status" value="1"/>
</dbReference>
<dbReference type="Proteomes" id="UP000033607">
    <property type="component" value="Unassembled WGS sequence"/>
</dbReference>
<evidence type="ECO:0000259" key="6">
    <source>
        <dbReference type="PROSITE" id="PS50111"/>
    </source>
</evidence>
<name>A0A0F5YMH2_9CYAN</name>
<evidence type="ECO:0000313" key="8">
    <source>
        <dbReference type="Proteomes" id="UP000033607"/>
    </source>
</evidence>
<keyword evidence="4" id="KW-0175">Coiled coil</keyword>
<feature type="transmembrane region" description="Helical" evidence="5">
    <location>
        <begin position="184"/>
        <end position="206"/>
    </location>
</feature>
<evidence type="ECO:0000313" key="7">
    <source>
        <dbReference type="EMBL" id="KKD39385.1"/>
    </source>
</evidence>
<dbReference type="SMART" id="SM00283">
    <property type="entry name" value="MA"/>
    <property type="match status" value="1"/>
</dbReference>
<dbReference type="SUPFAM" id="SSF58104">
    <property type="entry name" value="Methyl-accepting chemotaxis protein (MCP) signaling domain"/>
    <property type="match status" value="1"/>
</dbReference>
<dbReference type="PRINTS" id="PR00260">
    <property type="entry name" value="CHEMTRNSDUCR"/>
</dbReference>
<protein>
    <submittedName>
        <fullName evidence="7">Chemotaxis protein</fullName>
    </submittedName>
</protein>
<dbReference type="InterPro" id="IPR024478">
    <property type="entry name" value="HlyB_4HB_MCP"/>
</dbReference>
<dbReference type="GO" id="GO:0007165">
    <property type="term" value="P:signal transduction"/>
    <property type="evidence" value="ECO:0007669"/>
    <property type="project" value="UniProtKB-KW"/>
</dbReference>
<keyword evidence="5" id="KW-1133">Transmembrane helix</keyword>
<dbReference type="InterPro" id="IPR004090">
    <property type="entry name" value="Chemotax_Me-accpt_rcpt"/>
</dbReference>
<dbReference type="GO" id="GO:0016020">
    <property type="term" value="C:membrane"/>
    <property type="evidence" value="ECO:0007669"/>
    <property type="project" value="InterPro"/>
</dbReference>
<gene>
    <name evidence="7" type="ORF">WN50_03770</name>
</gene>
<dbReference type="Pfam" id="PF12729">
    <property type="entry name" value="4HB_MCP_1"/>
    <property type="match status" value="1"/>
</dbReference>
<evidence type="ECO:0000256" key="5">
    <source>
        <dbReference type="SAM" id="Phobius"/>
    </source>
</evidence>
<dbReference type="GO" id="GO:0006935">
    <property type="term" value="P:chemotaxis"/>
    <property type="evidence" value="ECO:0007669"/>
    <property type="project" value="InterPro"/>
</dbReference>
<organism evidence="7 8">
    <name type="scientific">Limnoraphis robusta CS-951</name>
    <dbReference type="NCBI Taxonomy" id="1637645"/>
    <lineage>
        <taxon>Bacteria</taxon>
        <taxon>Bacillati</taxon>
        <taxon>Cyanobacteriota</taxon>
        <taxon>Cyanophyceae</taxon>
        <taxon>Oscillatoriophycideae</taxon>
        <taxon>Oscillatoriales</taxon>
        <taxon>Sirenicapillariaceae</taxon>
        <taxon>Limnoraphis</taxon>
    </lineage>
</organism>